<sequence>MVTDTIGKDNDNLAATVSNEVSALMQQEAHHNGVDSGKPQVISDNGNDDGLALGIWSDGLIGDLDREVPRHDDVGTSHVVMHTNLIASNHVAKGKITSRDAHRRNATQPVKPMSVARPIHYQSMMALKDIDNNSSQATNSLEKGGPDQAKVHVPCHITGLRQVLTSIMMRPLDHVIDVMDEGKAVSSDAHEDAKSVAFLFFLSFPMNYSIWNSRGTGANSFLGLIKDINRRHKVDFLAILKPRKSGLNASNIVKRLGFEIRNRVEANSFSGGIWCMWNKSLLNVEVLIKHPQFMHLRVKNSSMPWFFTVVYGNLNVNLCRTLWDNLQLLSTSVTGPWPIASDFNTFLFEFEKCGGISHSSKPNLGFRDWIDSSCLMDLGFSATEFTWHRGNVAIRLDRVVANQS</sequence>
<comment type="caution">
    <text evidence="1">The sequence shown here is derived from an EMBL/GenBank/DDBJ whole genome shotgun (WGS) entry which is preliminary data.</text>
</comment>
<dbReference type="EMBL" id="JAAIUW010000004">
    <property type="protein sequence ID" value="KAF7834748.1"/>
    <property type="molecule type" value="Genomic_DNA"/>
</dbReference>
<protein>
    <submittedName>
        <fullName evidence="1">Ribonuclease H</fullName>
    </submittedName>
</protein>
<dbReference type="OrthoDB" id="1720282at2759"/>
<accession>A0A834WZB5</accession>
<dbReference type="InterPro" id="IPR036691">
    <property type="entry name" value="Endo/exonu/phosph_ase_sf"/>
</dbReference>
<reference evidence="1" key="1">
    <citation type="submission" date="2020-09" db="EMBL/GenBank/DDBJ databases">
        <title>Genome-Enabled Discovery of Anthraquinone Biosynthesis in Senna tora.</title>
        <authorList>
            <person name="Kang S.-H."/>
            <person name="Pandey R.P."/>
            <person name="Lee C.-M."/>
            <person name="Sim J.-S."/>
            <person name="Jeong J.-T."/>
            <person name="Choi B.-S."/>
            <person name="Jung M."/>
            <person name="Ginzburg D."/>
            <person name="Zhao K."/>
            <person name="Won S.Y."/>
            <person name="Oh T.-J."/>
            <person name="Yu Y."/>
            <person name="Kim N.-H."/>
            <person name="Lee O.R."/>
            <person name="Lee T.-H."/>
            <person name="Bashyal P."/>
            <person name="Kim T.-S."/>
            <person name="Lee W.-H."/>
            <person name="Kawkins C."/>
            <person name="Kim C.-K."/>
            <person name="Kim J.S."/>
            <person name="Ahn B.O."/>
            <person name="Rhee S.Y."/>
            <person name="Sohng J.K."/>
        </authorList>
    </citation>
    <scope>NUCLEOTIDE SEQUENCE</scope>
    <source>
        <tissue evidence="1">Leaf</tissue>
    </source>
</reference>
<proteinExistence type="predicted"/>
<evidence type="ECO:0000313" key="1">
    <source>
        <dbReference type="EMBL" id="KAF7834748.1"/>
    </source>
</evidence>
<gene>
    <name evidence="1" type="ORF">G2W53_009607</name>
</gene>
<dbReference type="PANTHER" id="PTHR35218:SF9">
    <property type="entry name" value="ENDONUCLEASE_EXONUCLEASE_PHOSPHATASE DOMAIN-CONTAINING PROTEIN"/>
    <property type="match status" value="1"/>
</dbReference>
<evidence type="ECO:0000313" key="2">
    <source>
        <dbReference type="Proteomes" id="UP000634136"/>
    </source>
</evidence>
<dbReference type="Gene3D" id="3.60.10.10">
    <property type="entry name" value="Endonuclease/exonuclease/phosphatase"/>
    <property type="match status" value="1"/>
</dbReference>
<dbReference type="PANTHER" id="PTHR35218">
    <property type="entry name" value="RNASE H DOMAIN-CONTAINING PROTEIN"/>
    <property type="match status" value="1"/>
</dbReference>
<dbReference type="Proteomes" id="UP000634136">
    <property type="component" value="Unassembled WGS sequence"/>
</dbReference>
<organism evidence="1 2">
    <name type="scientific">Senna tora</name>
    <dbReference type="NCBI Taxonomy" id="362788"/>
    <lineage>
        <taxon>Eukaryota</taxon>
        <taxon>Viridiplantae</taxon>
        <taxon>Streptophyta</taxon>
        <taxon>Embryophyta</taxon>
        <taxon>Tracheophyta</taxon>
        <taxon>Spermatophyta</taxon>
        <taxon>Magnoliopsida</taxon>
        <taxon>eudicotyledons</taxon>
        <taxon>Gunneridae</taxon>
        <taxon>Pentapetalae</taxon>
        <taxon>rosids</taxon>
        <taxon>fabids</taxon>
        <taxon>Fabales</taxon>
        <taxon>Fabaceae</taxon>
        <taxon>Caesalpinioideae</taxon>
        <taxon>Cassia clade</taxon>
        <taxon>Senna</taxon>
    </lineage>
</organism>
<keyword evidence="2" id="KW-1185">Reference proteome</keyword>
<dbReference type="SUPFAM" id="SSF56219">
    <property type="entry name" value="DNase I-like"/>
    <property type="match status" value="1"/>
</dbReference>
<dbReference type="AlphaFoldDB" id="A0A834WZB5"/>
<name>A0A834WZB5_9FABA</name>